<gene>
    <name evidence="1" type="ORF">KK083_21470</name>
</gene>
<organism evidence="1 2">
    <name type="scientific">Chryseosolibacter histidini</name>
    <dbReference type="NCBI Taxonomy" id="2782349"/>
    <lineage>
        <taxon>Bacteria</taxon>
        <taxon>Pseudomonadati</taxon>
        <taxon>Bacteroidota</taxon>
        <taxon>Cytophagia</taxon>
        <taxon>Cytophagales</taxon>
        <taxon>Chryseotaleaceae</taxon>
        <taxon>Chryseosolibacter</taxon>
    </lineage>
</organism>
<comment type="caution">
    <text evidence="1">The sequence shown here is derived from an EMBL/GenBank/DDBJ whole genome shotgun (WGS) entry which is preliminary data.</text>
</comment>
<name>A0AAP2DQQ0_9BACT</name>
<reference evidence="1 2" key="1">
    <citation type="submission" date="2021-05" db="EMBL/GenBank/DDBJ databases">
        <title>A Polyphasic approach of four new species of the genus Ohtaekwangia: Ohtaekwangia histidinii sp. nov., Ohtaekwangia cretensis sp. nov., Ohtaekwangia indiensis sp. nov., Ohtaekwangia reichenbachii sp. nov. from diverse environment.</title>
        <authorList>
            <person name="Octaviana S."/>
        </authorList>
    </citation>
    <scope>NUCLEOTIDE SEQUENCE [LARGE SCALE GENOMIC DNA]</scope>
    <source>
        <strain evidence="1 2">PWU4</strain>
    </source>
</reference>
<keyword evidence="2" id="KW-1185">Reference proteome</keyword>
<dbReference type="EMBL" id="JAHESF010000026">
    <property type="protein sequence ID" value="MBT1699482.1"/>
    <property type="molecule type" value="Genomic_DNA"/>
</dbReference>
<dbReference type="AlphaFoldDB" id="A0AAP2DQQ0"/>
<protein>
    <submittedName>
        <fullName evidence="1">Uncharacterized protein</fullName>
    </submittedName>
</protein>
<accession>A0AAP2DQQ0</accession>
<evidence type="ECO:0000313" key="2">
    <source>
        <dbReference type="Proteomes" id="UP001319200"/>
    </source>
</evidence>
<dbReference type="RefSeq" id="WP_254167468.1">
    <property type="nucleotide sequence ID" value="NZ_JAHESF010000026.1"/>
</dbReference>
<sequence length="60" mass="6723">MTKFSFDITIEAETQKDAEMKLKSAAALMQKLRPNEIARLAEIVKNDPVKTALAKKYLGL</sequence>
<dbReference type="Proteomes" id="UP001319200">
    <property type="component" value="Unassembled WGS sequence"/>
</dbReference>
<proteinExistence type="predicted"/>
<evidence type="ECO:0000313" key="1">
    <source>
        <dbReference type="EMBL" id="MBT1699482.1"/>
    </source>
</evidence>